<feature type="transmembrane region" description="Helical" evidence="2">
    <location>
        <begin position="12"/>
        <end position="31"/>
    </location>
</feature>
<dbReference type="STRING" id="1892869.ACGLYG10_1145"/>
<keyword evidence="2" id="KW-1133">Transmembrane helix</keyword>
<dbReference type="Proteomes" id="UP000184291">
    <property type="component" value="Unassembled WGS sequence"/>
</dbReference>
<feature type="compositionally biased region" description="Polar residues" evidence="1">
    <location>
        <begin position="618"/>
        <end position="632"/>
    </location>
</feature>
<keyword evidence="4" id="KW-1185">Reference proteome</keyword>
<dbReference type="EMBL" id="FQTT01000009">
    <property type="protein sequence ID" value="SHE24933.1"/>
    <property type="molecule type" value="Genomic_DNA"/>
</dbReference>
<evidence type="ECO:0000256" key="2">
    <source>
        <dbReference type="SAM" id="Phobius"/>
    </source>
</evidence>
<sequence length="649" mass="68268">MREAAAEPRSTFEVLCGLRAGGAITAVVAAARAMIQASRNPGMLEAAADVLIPGLALLTPVALLVWAYYAHLVGVRPRHHRTRIVTLLVLLLVIVPAFAVTVLLGRLWLQQSGEIGMDYPGLFPLTITAAGLALTVTADVLLRLTRQRHPAAPRPLRRRLRPTPTALAAAVLTLVIAASTVIVPYLSFPDRARSVWLTAVRPVTVPDTIDDDVAWQRVFDETEPVRGVVAGAFTPMVITDHGVLGLDPNSGYTDWIQTRAASTIAIADCDGDQREASCYAALSPNRAHLVVAYGAGPTRTLLVGIDTATGRIAFEHMHHHSNPDWSGTENRLQITDHVLMVDDDVLSLTDGSLLTTMPETRLPVCEDDWGCAISGWEPASFFQGGHSTLILGTYCPSDREGWCELTLAPDDDPTAITTVDGIVPAGHHGGPVVVDGWTVRYRAPDTVYQKLADQSQDTAETTTHPLDAVNLDALSGAAPTSVVPLGDLAAPVQNHAARTLRVQAGSSADSTDAVFDPATGQVGTVQALTERASGRGYLDTLTTGRSGSTSSPDDVGFDIVAPGGATAVHLDRDAIEGHTAVSAADQRYLDDGYLVPAPGIIALVCSRSATAEDPDGSTRASSGAGNSGSTETVVVGLSNRQAAPMGRPA</sequence>
<accession>A0A1M4RY79</accession>
<evidence type="ECO:0000256" key="1">
    <source>
        <dbReference type="SAM" id="MobiDB-lite"/>
    </source>
</evidence>
<proteinExistence type="predicted"/>
<evidence type="ECO:0000313" key="4">
    <source>
        <dbReference type="Proteomes" id="UP000184291"/>
    </source>
</evidence>
<reference evidence="4" key="1">
    <citation type="submission" date="2016-09" db="EMBL/GenBank/DDBJ databases">
        <authorList>
            <person name="Strepis N."/>
        </authorList>
    </citation>
    <scope>NUCLEOTIDE SEQUENCE [LARGE SCALE GENOMIC DNA]</scope>
</reference>
<keyword evidence="2" id="KW-0472">Membrane</keyword>
<protein>
    <submittedName>
        <fullName evidence="3">Uncharacterized protein</fullName>
    </submittedName>
</protein>
<keyword evidence="2" id="KW-0812">Transmembrane</keyword>
<feature type="transmembrane region" description="Helical" evidence="2">
    <location>
        <begin position="165"/>
        <end position="186"/>
    </location>
</feature>
<organism evidence="3 4">
    <name type="scientific">Actinomyces glycerinitolerans</name>
    <dbReference type="NCBI Taxonomy" id="1892869"/>
    <lineage>
        <taxon>Bacteria</taxon>
        <taxon>Bacillati</taxon>
        <taxon>Actinomycetota</taxon>
        <taxon>Actinomycetes</taxon>
        <taxon>Actinomycetales</taxon>
        <taxon>Actinomycetaceae</taxon>
        <taxon>Actinomyces</taxon>
    </lineage>
</organism>
<feature type="transmembrane region" description="Helical" evidence="2">
    <location>
        <begin position="51"/>
        <end position="72"/>
    </location>
</feature>
<evidence type="ECO:0000313" key="3">
    <source>
        <dbReference type="EMBL" id="SHE24933.1"/>
    </source>
</evidence>
<dbReference type="AlphaFoldDB" id="A0A1M4RY79"/>
<feature type="transmembrane region" description="Helical" evidence="2">
    <location>
        <begin position="121"/>
        <end position="144"/>
    </location>
</feature>
<name>A0A1M4RY79_9ACTO</name>
<feature type="transmembrane region" description="Helical" evidence="2">
    <location>
        <begin position="84"/>
        <end position="109"/>
    </location>
</feature>
<gene>
    <name evidence="3" type="ORF">ACGLYG10_1145</name>
</gene>
<feature type="region of interest" description="Disordered" evidence="1">
    <location>
        <begin position="611"/>
        <end position="649"/>
    </location>
</feature>